<dbReference type="EMBL" id="BAAAZO010000013">
    <property type="protein sequence ID" value="GAA3639367.1"/>
    <property type="molecule type" value="Genomic_DNA"/>
</dbReference>
<evidence type="ECO:0000313" key="2">
    <source>
        <dbReference type="Proteomes" id="UP001501074"/>
    </source>
</evidence>
<organism evidence="1 2">
    <name type="scientific">Kineosporia mesophila</name>
    <dbReference type="NCBI Taxonomy" id="566012"/>
    <lineage>
        <taxon>Bacteria</taxon>
        <taxon>Bacillati</taxon>
        <taxon>Actinomycetota</taxon>
        <taxon>Actinomycetes</taxon>
        <taxon>Kineosporiales</taxon>
        <taxon>Kineosporiaceae</taxon>
        <taxon>Kineosporia</taxon>
    </lineage>
</organism>
<comment type="caution">
    <text evidence="1">The sequence shown here is derived from an EMBL/GenBank/DDBJ whole genome shotgun (WGS) entry which is preliminary data.</text>
</comment>
<gene>
    <name evidence="1" type="ORF">GCM10022223_68000</name>
</gene>
<reference evidence="2" key="1">
    <citation type="journal article" date="2019" name="Int. J. Syst. Evol. Microbiol.">
        <title>The Global Catalogue of Microorganisms (GCM) 10K type strain sequencing project: providing services to taxonomists for standard genome sequencing and annotation.</title>
        <authorList>
            <consortium name="The Broad Institute Genomics Platform"/>
            <consortium name="The Broad Institute Genome Sequencing Center for Infectious Disease"/>
            <person name="Wu L."/>
            <person name="Ma J."/>
        </authorList>
    </citation>
    <scope>NUCLEOTIDE SEQUENCE [LARGE SCALE GENOMIC DNA]</scope>
    <source>
        <strain evidence="2">JCM 16902</strain>
    </source>
</reference>
<name>A0ABP7AT78_9ACTN</name>
<keyword evidence="2" id="KW-1185">Reference proteome</keyword>
<dbReference type="Proteomes" id="UP001501074">
    <property type="component" value="Unassembled WGS sequence"/>
</dbReference>
<sequence length="282" mass="30246">MALSAITVGIMPDVIGTDGTSLRRCVLAVSVIDDIDLTPGDDGVFVPDADGVLITWSMIRQVIGGQAPEGATARHRVATLLQLHRVAVDLGADAPATFRDALRLIALPPGHVDHLGPDWAVQTLPGGALELGYGVYGLLDEPDRCVPLAPSLAEQVGVTGLQTWASLREYTERMGALAAARLSRDGRQGVIRPVGGCDVLALLTSRTLRRHLAEGDGVGMRAVASPTRRRAWYDLRHMDPGFVQAAWHLTDEPDRGLEIPLLVTADEVAVPKQHRRGRHASR</sequence>
<evidence type="ECO:0000313" key="1">
    <source>
        <dbReference type="EMBL" id="GAA3639367.1"/>
    </source>
</evidence>
<proteinExistence type="predicted"/>
<protein>
    <submittedName>
        <fullName evidence="1">Uncharacterized protein</fullName>
    </submittedName>
</protein>
<accession>A0ABP7AT78</accession>